<dbReference type="EMBL" id="JADBGI010000046">
    <property type="protein sequence ID" value="MBE3002420.1"/>
    <property type="molecule type" value="Genomic_DNA"/>
</dbReference>
<sequence>MAEVRISIGFDPHEAERVRSHADRAGMDVSSYVVNAVIRQMADTESTEAQFAGVDALIADAEMRADQYGPPDAADALSAEERREADEAMGLIDGTRGAEGRNRRGGA</sequence>
<reference evidence="2 3" key="1">
    <citation type="submission" date="2020-09" db="EMBL/GenBank/DDBJ databases">
        <title>Diversity and distribution of actinomycetes associated with coral in the coast of Hainan.</title>
        <authorList>
            <person name="Li F."/>
        </authorList>
    </citation>
    <scope>NUCLEOTIDE SEQUENCE [LARGE SCALE GENOMIC DNA]</scope>
    <source>
        <strain evidence="2 3">HNM0947</strain>
    </source>
</reference>
<protein>
    <submittedName>
        <fullName evidence="2">Uncharacterized protein</fullName>
    </submittedName>
</protein>
<feature type="compositionally biased region" description="Basic and acidic residues" evidence="1">
    <location>
        <begin position="96"/>
        <end position="107"/>
    </location>
</feature>
<organism evidence="2 3">
    <name type="scientific">Nocardiopsis coralli</name>
    <dbReference type="NCBI Taxonomy" id="2772213"/>
    <lineage>
        <taxon>Bacteria</taxon>
        <taxon>Bacillati</taxon>
        <taxon>Actinomycetota</taxon>
        <taxon>Actinomycetes</taxon>
        <taxon>Streptosporangiales</taxon>
        <taxon>Nocardiopsidaceae</taxon>
        <taxon>Nocardiopsis</taxon>
    </lineage>
</organism>
<name>A0ABR9PF91_9ACTN</name>
<evidence type="ECO:0000256" key="1">
    <source>
        <dbReference type="SAM" id="MobiDB-lite"/>
    </source>
</evidence>
<evidence type="ECO:0000313" key="2">
    <source>
        <dbReference type="EMBL" id="MBE3002420.1"/>
    </source>
</evidence>
<dbReference type="RefSeq" id="WP_193125003.1">
    <property type="nucleotide sequence ID" value="NZ_JADBGI010000046.1"/>
</dbReference>
<dbReference type="Proteomes" id="UP000806528">
    <property type="component" value="Unassembled WGS sequence"/>
</dbReference>
<gene>
    <name evidence="2" type="ORF">IDM40_27535</name>
</gene>
<evidence type="ECO:0000313" key="3">
    <source>
        <dbReference type="Proteomes" id="UP000806528"/>
    </source>
</evidence>
<keyword evidence="3" id="KW-1185">Reference proteome</keyword>
<proteinExistence type="predicted"/>
<accession>A0ABR9PF91</accession>
<feature type="region of interest" description="Disordered" evidence="1">
    <location>
        <begin position="67"/>
        <end position="107"/>
    </location>
</feature>
<comment type="caution">
    <text evidence="2">The sequence shown here is derived from an EMBL/GenBank/DDBJ whole genome shotgun (WGS) entry which is preliminary data.</text>
</comment>